<protein>
    <submittedName>
        <fullName evidence="1">Uncharacterized protein</fullName>
    </submittedName>
</protein>
<name>A0ABV8IX95_9ACTN</name>
<accession>A0ABV8IX95</accession>
<dbReference type="EMBL" id="JBHSBL010000019">
    <property type="protein sequence ID" value="MFC4068924.1"/>
    <property type="molecule type" value="Genomic_DNA"/>
</dbReference>
<keyword evidence="2" id="KW-1185">Reference proteome</keyword>
<sequence>MRKVFIVVAIVLTVLCGGVGWTVYQWIDLGRELSQASITREQFDAQRTGTPRAQVLAALPAPLTDITDEELYGGDPGRNGAPSGASCVYYGIDPVTVEGPDLWRLCFVDGALAEKSAVTIPEKR</sequence>
<gene>
    <name evidence="1" type="ORF">ACFO0C_28670</name>
</gene>
<evidence type="ECO:0000313" key="1">
    <source>
        <dbReference type="EMBL" id="MFC4068924.1"/>
    </source>
</evidence>
<dbReference type="Proteomes" id="UP001595867">
    <property type="component" value="Unassembled WGS sequence"/>
</dbReference>
<organism evidence="1 2">
    <name type="scientific">Actinoplanes subglobosus</name>
    <dbReference type="NCBI Taxonomy" id="1547892"/>
    <lineage>
        <taxon>Bacteria</taxon>
        <taxon>Bacillati</taxon>
        <taxon>Actinomycetota</taxon>
        <taxon>Actinomycetes</taxon>
        <taxon>Micromonosporales</taxon>
        <taxon>Micromonosporaceae</taxon>
        <taxon>Actinoplanes</taxon>
    </lineage>
</organism>
<dbReference type="RefSeq" id="WP_378069806.1">
    <property type="nucleotide sequence ID" value="NZ_JBHSBL010000019.1"/>
</dbReference>
<reference evidence="2" key="1">
    <citation type="journal article" date="2019" name="Int. J. Syst. Evol. Microbiol.">
        <title>The Global Catalogue of Microorganisms (GCM) 10K type strain sequencing project: providing services to taxonomists for standard genome sequencing and annotation.</title>
        <authorList>
            <consortium name="The Broad Institute Genomics Platform"/>
            <consortium name="The Broad Institute Genome Sequencing Center for Infectious Disease"/>
            <person name="Wu L."/>
            <person name="Ma J."/>
        </authorList>
    </citation>
    <scope>NUCLEOTIDE SEQUENCE [LARGE SCALE GENOMIC DNA]</scope>
    <source>
        <strain evidence="2">TBRC 5832</strain>
    </source>
</reference>
<proteinExistence type="predicted"/>
<evidence type="ECO:0000313" key="2">
    <source>
        <dbReference type="Proteomes" id="UP001595867"/>
    </source>
</evidence>
<comment type="caution">
    <text evidence="1">The sequence shown here is derived from an EMBL/GenBank/DDBJ whole genome shotgun (WGS) entry which is preliminary data.</text>
</comment>